<name>A0ABD1L5V5_9FABA</name>
<gene>
    <name evidence="2" type="ORF">Fmac_032758</name>
</gene>
<reference evidence="2 3" key="1">
    <citation type="submission" date="2024-08" db="EMBL/GenBank/DDBJ databases">
        <title>Insights into the chromosomal genome structure of Flemingia macrophylla.</title>
        <authorList>
            <person name="Ding Y."/>
            <person name="Zhao Y."/>
            <person name="Bi W."/>
            <person name="Wu M."/>
            <person name="Zhao G."/>
            <person name="Gong Y."/>
            <person name="Li W."/>
            <person name="Zhang P."/>
        </authorList>
    </citation>
    <scope>NUCLEOTIDE SEQUENCE [LARGE SCALE GENOMIC DNA]</scope>
    <source>
        <strain evidence="2">DYQJB</strain>
        <tissue evidence="2">Leaf</tissue>
    </source>
</reference>
<evidence type="ECO:0000313" key="3">
    <source>
        <dbReference type="Proteomes" id="UP001603857"/>
    </source>
</evidence>
<feature type="region of interest" description="Disordered" evidence="1">
    <location>
        <begin position="1"/>
        <end position="22"/>
    </location>
</feature>
<proteinExistence type="predicted"/>
<dbReference type="EMBL" id="JBGMDY010000011">
    <property type="protein sequence ID" value="KAL2318882.1"/>
    <property type="molecule type" value="Genomic_DNA"/>
</dbReference>
<accession>A0ABD1L5V5</accession>
<keyword evidence="3" id="KW-1185">Reference proteome</keyword>
<evidence type="ECO:0000256" key="1">
    <source>
        <dbReference type="SAM" id="MobiDB-lite"/>
    </source>
</evidence>
<organism evidence="2 3">
    <name type="scientific">Flemingia macrophylla</name>
    <dbReference type="NCBI Taxonomy" id="520843"/>
    <lineage>
        <taxon>Eukaryota</taxon>
        <taxon>Viridiplantae</taxon>
        <taxon>Streptophyta</taxon>
        <taxon>Embryophyta</taxon>
        <taxon>Tracheophyta</taxon>
        <taxon>Spermatophyta</taxon>
        <taxon>Magnoliopsida</taxon>
        <taxon>eudicotyledons</taxon>
        <taxon>Gunneridae</taxon>
        <taxon>Pentapetalae</taxon>
        <taxon>rosids</taxon>
        <taxon>fabids</taxon>
        <taxon>Fabales</taxon>
        <taxon>Fabaceae</taxon>
        <taxon>Papilionoideae</taxon>
        <taxon>50 kb inversion clade</taxon>
        <taxon>NPAAA clade</taxon>
        <taxon>indigoferoid/millettioid clade</taxon>
        <taxon>Phaseoleae</taxon>
        <taxon>Flemingia</taxon>
    </lineage>
</organism>
<feature type="region of interest" description="Disordered" evidence="1">
    <location>
        <begin position="136"/>
        <end position="155"/>
    </location>
</feature>
<dbReference type="AlphaFoldDB" id="A0ABD1L5V5"/>
<dbReference type="Proteomes" id="UP001603857">
    <property type="component" value="Unassembled WGS sequence"/>
</dbReference>
<evidence type="ECO:0000313" key="2">
    <source>
        <dbReference type="EMBL" id="KAL2318882.1"/>
    </source>
</evidence>
<sequence length="254" mass="28729">MERLLNNFSENPTTTCWQQSEGPRTKGVNSFTYSPTHQHYDLCLDEQVKGGQLVWIGLRLKSTLKSTSDSRLSFQKKKSSVAFLILRLFHCPSPVPRPRRRIRQYHLHVSSVEYHRALLHAGVQPLVAYQHLPAHTQGTPRNARPQPPPRLQGPPGHIIGSFDSIVSQLRRDIDCKIHCEDSVAATEEHVILVIGSFSPHRPLELADGHVDFSNTQEAVVRVFKRVWELKAEKANKAVNNGRFSPSSSPTHFVE</sequence>
<protein>
    <submittedName>
        <fullName evidence="2">Uncharacterized protein</fullName>
    </submittedName>
</protein>
<comment type="caution">
    <text evidence="2">The sequence shown here is derived from an EMBL/GenBank/DDBJ whole genome shotgun (WGS) entry which is preliminary data.</text>
</comment>